<comment type="subcellular location">
    <subcellularLocation>
        <location evidence="1 8">Cell outer membrane</location>
        <topology evidence="1 8">Multi-pass membrane protein</topology>
    </subcellularLocation>
</comment>
<comment type="caution">
    <text evidence="13">The sequence shown here is derived from an EMBL/GenBank/DDBJ whole genome shotgun (WGS) entry which is preliminary data.</text>
</comment>
<dbReference type="AlphaFoldDB" id="A0A9J6RLU6"/>
<evidence type="ECO:0000256" key="1">
    <source>
        <dbReference type="ARBA" id="ARBA00004571"/>
    </source>
</evidence>
<accession>A0A9J6RLU6</accession>
<keyword evidence="4 8" id="KW-0812">Transmembrane</keyword>
<organism evidence="13 14">
    <name type="scientific">Dasania phycosphaerae</name>
    <dbReference type="NCBI Taxonomy" id="2950436"/>
    <lineage>
        <taxon>Bacteria</taxon>
        <taxon>Pseudomonadati</taxon>
        <taxon>Pseudomonadota</taxon>
        <taxon>Gammaproteobacteria</taxon>
        <taxon>Cellvibrionales</taxon>
        <taxon>Spongiibacteraceae</taxon>
        <taxon>Dasania</taxon>
    </lineage>
</organism>
<dbReference type="PANTHER" id="PTHR30069">
    <property type="entry name" value="TONB-DEPENDENT OUTER MEMBRANE RECEPTOR"/>
    <property type="match status" value="1"/>
</dbReference>
<keyword evidence="5 9" id="KW-0798">TonB box</keyword>
<dbReference type="Gene3D" id="2.170.130.10">
    <property type="entry name" value="TonB-dependent receptor, plug domain"/>
    <property type="match status" value="1"/>
</dbReference>
<dbReference type="PROSITE" id="PS52016">
    <property type="entry name" value="TONB_DEPENDENT_REC_3"/>
    <property type="match status" value="1"/>
</dbReference>
<keyword evidence="6 8" id="KW-0472">Membrane</keyword>
<evidence type="ECO:0000256" key="9">
    <source>
        <dbReference type="RuleBase" id="RU003357"/>
    </source>
</evidence>
<dbReference type="Gene3D" id="2.40.170.20">
    <property type="entry name" value="TonB-dependent receptor, beta-barrel domain"/>
    <property type="match status" value="1"/>
</dbReference>
<keyword evidence="10" id="KW-0732">Signal</keyword>
<keyword evidence="2 8" id="KW-0813">Transport</keyword>
<evidence type="ECO:0000313" key="14">
    <source>
        <dbReference type="Proteomes" id="UP001069090"/>
    </source>
</evidence>
<evidence type="ECO:0000256" key="5">
    <source>
        <dbReference type="ARBA" id="ARBA00023077"/>
    </source>
</evidence>
<dbReference type="Proteomes" id="UP001069090">
    <property type="component" value="Unassembled WGS sequence"/>
</dbReference>
<dbReference type="InterPro" id="IPR037066">
    <property type="entry name" value="Plug_dom_sf"/>
</dbReference>
<dbReference type="EMBL" id="JAPTGG010000006">
    <property type="protein sequence ID" value="MCZ0865354.1"/>
    <property type="molecule type" value="Genomic_DNA"/>
</dbReference>
<gene>
    <name evidence="13" type="ORF">O0V09_09090</name>
</gene>
<sequence>MRHPAGLPTTALILSFTTPLAAPFASAAGNERVEEMVVTASRTAKPLSTIPNTVTIINQADLNQQLAVNNDLSTVLGNLIPSFTPSRQKLTSAGETLRGRSPLYMVDGVPQSNPLRDGGRDGHTIDPSVIERVEVIHGANAIHGLGASGGIINLITKKPTQELQQSIRVESYFQEEDISDSLGYGLNYGFSGSAGDVDMIASLGYRNQGLAYDANDNIIGFDNTQGDTMDSETHNAFIKIGYNWDEQRLEFTANRYKVAGNNDWTSVAGSVTNGIATTAIEQKMEGDSTSNKVTLLSLNYSNENILGHQLRVQAFSQDFAGTYGGGVFASFQDPAYGSDIFDQSQNNSEKYGLKITAIKDQLAGLPINLVYGVDFFSDTTYQQLVQTGRKWVPDTEYKNYAPYLQMEFTGIEQLTVTAGIRHEKSELKVDDFTTLFSYGSQSVQGGNPEFSETLYNLGAKYSLNDNWRVFGNYSEGFSMPDVGRVLRGISEAGQQVDSFLELEPIVAQSREAGLEYGNQSITAQITYYQSESDFGQRLQLNADGQYLIKRERTEVNGVETRVQWFATQADTLGLRYAYTEGEYDSDESGSVDTDLDGANIAPNRLNLSWDRNWSAALSTRLQINHLYNRNFKDLDGVSYAKFKGYTTADLSANLESSLGTFTLGVQNLTNEDYFSYYSQTVGNDERNFKGLGRSYSIGYHRAF</sequence>
<dbReference type="Pfam" id="PF07715">
    <property type="entry name" value="Plug"/>
    <property type="match status" value="1"/>
</dbReference>
<dbReference type="InterPro" id="IPR039426">
    <property type="entry name" value="TonB-dep_rcpt-like"/>
</dbReference>
<dbReference type="GO" id="GO:0044718">
    <property type="term" value="P:siderophore transmembrane transport"/>
    <property type="evidence" value="ECO:0007669"/>
    <property type="project" value="TreeGrafter"/>
</dbReference>
<evidence type="ECO:0000259" key="11">
    <source>
        <dbReference type="Pfam" id="PF00593"/>
    </source>
</evidence>
<feature type="domain" description="TonB-dependent receptor plug" evidence="12">
    <location>
        <begin position="47"/>
        <end position="151"/>
    </location>
</feature>
<dbReference type="PANTHER" id="PTHR30069:SF42">
    <property type="entry name" value="FERRIC AEROBACTIN RECEPTOR"/>
    <property type="match status" value="1"/>
</dbReference>
<dbReference type="SUPFAM" id="SSF56935">
    <property type="entry name" value="Porins"/>
    <property type="match status" value="1"/>
</dbReference>
<evidence type="ECO:0000256" key="8">
    <source>
        <dbReference type="PROSITE-ProRule" id="PRU01360"/>
    </source>
</evidence>
<keyword evidence="3 8" id="KW-1134">Transmembrane beta strand</keyword>
<dbReference type="RefSeq" id="WP_258331499.1">
    <property type="nucleotide sequence ID" value="NZ_JAPTGG010000006.1"/>
</dbReference>
<dbReference type="Pfam" id="PF00593">
    <property type="entry name" value="TonB_dep_Rec_b-barrel"/>
    <property type="match status" value="1"/>
</dbReference>
<feature type="chain" id="PRO_5039942447" evidence="10">
    <location>
        <begin position="22"/>
        <end position="703"/>
    </location>
</feature>
<dbReference type="CDD" id="cd01347">
    <property type="entry name" value="ligand_gated_channel"/>
    <property type="match status" value="1"/>
</dbReference>
<feature type="domain" description="TonB-dependent receptor-like beta-barrel" evidence="11">
    <location>
        <begin position="237"/>
        <end position="668"/>
    </location>
</feature>
<evidence type="ECO:0000256" key="3">
    <source>
        <dbReference type="ARBA" id="ARBA00022452"/>
    </source>
</evidence>
<evidence type="ECO:0000259" key="12">
    <source>
        <dbReference type="Pfam" id="PF07715"/>
    </source>
</evidence>
<evidence type="ECO:0000256" key="4">
    <source>
        <dbReference type="ARBA" id="ARBA00022692"/>
    </source>
</evidence>
<evidence type="ECO:0000256" key="7">
    <source>
        <dbReference type="ARBA" id="ARBA00023237"/>
    </source>
</evidence>
<protein>
    <submittedName>
        <fullName evidence="13">TonB-dependent receptor</fullName>
    </submittedName>
</protein>
<evidence type="ECO:0000313" key="13">
    <source>
        <dbReference type="EMBL" id="MCZ0865354.1"/>
    </source>
</evidence>
<dbReference type="GO" id="GO:0015344">
    <property type="term" value="F:siderophore uptake transmembrane transporter activity"/>
    <property type="evidence" value="ECO:0007669"/>
    <property type="project" value="TreeGrafter"/>
</dbReference>
<dbReference type="InterPro" id="IPR012910">
    <property type="entry name" value="Plug_dom"/>
</dbReference>
<dbReference type="GO" id="GO:0009279">
    <property type="term" value="C:cell outer membrane"/>
    <property type="evidence" value="ECO:0007669"/>
    <property type="project" value="UniProtKB-SubCell"/>
</dbReference>
<feature type="signal peptide" evidence="10">
    <location>
        <begin position="1"/>
        <end position="21"/>
    </location>
</feature>
<evidence type="ECO:0000256" key="10">
    <source>
        <dbReference type="SAM" id="SignalP"/>
    </source>
</evidence>
<dbReference type="InterPro" id="IPR036942">
    <property type="entry name" value="Beta-barrel_TonB_sf"/>
</dbReference>
<evidence type="ECO:0000256" key="2">
    <source>
        <dbReference type="ARBA" id="ARBA00022448"/>
    </source>
</evidence>
<keyword evidence="14" id="KW-1185">Reference proteome</keyword>
<evidence type="ECO:0000256" key="6">
    <source>
        <dbReference type="ARBA" id="ARBA00023136"/>
    </source>
</evidence>
<dbReference type="InterPro" id="IPR000531">
    <property type="entry name" value="Beta-barrel_TonB"/>
</dbReference>
<proteinExistence type="inferred from homology"/>
<keyword evidence="7 8" id="KW-0998">Cell outer membrane</keyword>
<comment type="similarity">
    <text evidence="8 9">Belongs to the TonB-dependent receptor family.</text>
</comment>
<keyword evidence="13" id="KW-0675">Receptor</keyword>
<name>A0A9J6RLU6_9GAMM</name>
<reference evidence="13 14" key="1">
    <citation type="submission" date="2022-12" db="EMBL/GenBank/DDBJ databases">
        <title>Dasania phycosphaerae sp. nov., isolated from particulate material of the south coast of Korea.</title>
        <authorList>
            <person name="Jiang Y."/>
        </authorList>
    </citation>
    <scope>NUCLEOTIDE SEQUENCE [LARGE SCALE GENOMIC DNA]</scope>
    <source>
        <strain evidence="13 14">GY-19</strain>
    </source>
</reference>